<name>A0AAJ6N9Q1_9PAST</name>
<sequence>MTFLKNCGLGVLLGLFTTAVMAKDIPTKTSQSTKTNTTLTTQKVKIKSHINTVNINTATASELKDKLVGIGEKKAQTIVEHRQKHGKFLTVDQITDVSGIGKVTLEKNRERILIN</sequence>
<dbReference type="Pfam" id="PF12836">
    <property type="entry name" value="HHH_3"/>
    <property type="match status" value="1"/>
</dbReference>
<dbReference type="RefSeq" id="WP_306374560.1">
    <property type="nucleotide sequence ID" value="NZ_JASAYK010000006.1"/>
</dbReference>
<dbReference type="InterPro" id="IPR051675">
    <property type="entry name" value="Endo/Exo/Phosphatase_dom_1"/>
</dbReference>
<evidence type="ECO:0000313" key="3">
    <source>
        <dbReference type="Proteomes" id="UP001236239"/>
    </source>
</evidence>
<gene>
    <name evidence="2" type="ORF">QJU93_05510</name>
</gene>
<dbReference type="Gene3D" id="1.10.150.280">
    <property type="entry name" value="AF1531-like domain"/>
    <property type="match status" value="1"/>
</dbReference>
<protein>
    <submittedName>
        <fullName evidence="2">Helix-hairpin-helix domain-containing protein</fullName>
    </submittedName>
</protein>
<dbReference type="EMBL" id="JASAYQ010000007">
    <property type="protein sequence ID" value="MDP8172808.1"/>
    <property type="molecule type" value="Genomic_DNA"/>
</dbReference>
<evidence type="ECO:0000256" key="1">
    <source>
        <dbReference type="SAM" id="SignalP"/>
    </source>
</evidence>
<dbReference type="SUPFAM" id="SSF47781">
    <property type="entry name" value="RuvA domain 2-like"/>
    <property type="match status" value="1"/>
</dbReference>
<dbReference type="GO" id="GO:0015628">
    <property type="term" value="P:protein secretion by the type II secretion system"/>
    <property type="evidence" value="ECO:0007669"/>
    <property type="project" value="TreeGrafter"/>
</dbReference>
<reference evidence="2" key="1">
    <citation type="journal article" date="2023" name="Front. Microbiol.">
        <title>Phylogeography and host specificity of Pasteurellaceae pathogenic to sea-farmed fish in the north-east Atlantic.</title>
        <authorList>
            <person name="Gulla S."/>
            <person name="Colquhoun D.J."/>
            <person name="Olsen A.B."/>
            <person name="Spilsberg B."/>
            <person name="Lagesen K."/>
            <person name="Aakesson C.P."/>
            <person name="Strom S."/>
            <person name="Manji F."/>
            <person name="Birkbeck T.H."/>
            <person name="Nilsen H.K."/>
        </authorList>
    </citation>
    <scope>NUCLEOTIDE SEQUENCE</scope>
    <source>
        <strain evidence="2">TW16_20</strain>
    </source>
</reference>
<accession>A0AAJ6N9Q1</accession>
<dbReference type="PANTHER" id="PTHR21180:SF32">
    <property type="entry name" value="ENDONUCLEASE_EXONUCLEASE_PHOSPHATASE FAMILY DOMAIN-CONTAINING PROTEIN 1"/>
    <property type="match status" value="1"/>
</dbReference>
<dbReference type="GO" id="GO:0015627">
    <property type="term" value="C:type II protein secretion system complex"/>
    <property type="evidence" value="ECO:0007669"/>
    <property type="project" value="TreeGrafter"/>
</dbReference>
<proteinExistence type="predicted"/>
<keyword evidence="1" id="KW-0732">Signal</keyword>
<dbReference type="NCBIfam" id="TIGR00426">
    <property type="entry name" value="competence protein ComEA helix-hairpin-helix repeat region"/>
    <property type="match status" value="1"/>
</dbReference>
<dbReference type="InterPro" id="IPR004509">
    <property type="entry name" value="Competence_ComEA_HhH"/>
</dbReference>
<dbReference type="Proteomes" id="UP001236239">
    <property type="component" value="Unassembled WGS sequence"/>
</dbReference>
<dbReference type="InterPro" id="IPR010994">
    <property type="entry name" value="RuvA_2-like"/>
</dbReference>
<dbReference type="PANTHER" id="PTHR21180">
    <property type="entry name" value="ENDONUCLEASE/EXONUCLEASE/PHOSPHATASE FAMILY DOMAIN-CONTAINING PROTEIN 1"/>
    <property type="match status" value="1"/>
</dbReference>
<dbReference type="AlphaFoldDB" id="A0AAJ6N9Q1"/>
<feature type="signal peptide" evidence="1">
    <location>
        <begin position="1"/>
        <end position="22"/>
    </location>
</feature>
<organism evidence="2 3">
    <name type="scientific">Phocoenobacter skyensis</name>
    <dbReference type="NCBI Taxonomy" id="97481"/>
    <lineage>
        <taxon>Bacteria</taxon>
        <taxon>Pseudomonadati</taxon>
        <taxon>Pseudomonadota</taxon>
        <taxon>Gammaproteobacteria</taxon>
        <taxon>Pasteurellales</taxon>
        <taxon>Pasteurellaceae</taxon>
        <taxon>Phocoenobacter</taxon>
    </lineage>
</organism>
<feature type="chain" id="PRO_5042466267" evidence="1">
    <location>
        <begin position="23"/>
        <end position="115"/>
    </location>
</feature>
<evidence type="ECO:0000313" key="2">
    <source>
        <dbReference type="EMBL" id="MDP8172808.1"/>
    </source>
</evidence>
<comment type="caution">
    <text evidence="2">The sequence shown here is derived from an EMBL/GenBank/DDBJ whole genome shotgun (WGS) entry which is preliminary data.</text>
</comment>